<dbReference type="Proteomes" id="UP001551582">
    <property type="component" value="Unassembled WGS sequence"/>
</dbReference>
<organism evidence="1 2">
    <name type="scientific">Streptomyces griseoloalbus</name>
    <dbReference type="NCBI Taxonomy" id="67303"/>
    <lineage>
        <taxon>Bacteria</taxon>
        <taxon>Bacillati</taxon>
        <taxon>Actinomycetota</taxon>
        <taxon>Actinomycetes</taxon>
        <taxon>Kitasatosporales</taxon>
        <taxon>Streptomycetaceae</taxon>
        <taxon>Streptomyces</taxon>
    </lineage>
</organism>
<evidence type="ECO:0000313" key="1">
    <source>
        <dbReference type="EMBL" id="MEU9354984.1"/>
    </source>
</evidence>
<protein>
    <submittedName>
        <fullName evidence="1">Uncharacterized protein</fullName>
    </submittedName>
</protein>
<reference evidence="1 2" key="1">
    <citation type="submission" date="2024-06" db="EMBL/GenBank/DDBJ databases">
        <title>The Natural Products Discovery Center: Release of the First 8490 Sequenced Strains for Exploring Actinobacteria Biosynthetic Diversity.</title>
        <authorList>
            <person name="Kalkreuter E."/>
            <person name="Kautsar S.A."/>
            <person name="Yang D."/>
            <person name="Bader C.D."/>
            <person name="Teijaro C.N."/>
            <person name="Fluegel L."/>
            <person name="Davis C.M."/>
            <person name="Simpson J.R."/>
            <person name="Lauterbach L."/>
            <person name="Steele A.D."/>
            <person name="Gui C."/>
            <person name="Meng S."/>
            <person name="Li G."/>
            <person name="Viehrig K."/>
            <person name="Ye F."/>
            <person name="Su P."/>
            <person name="Kiefer A.F."/>
            <person name="Nichols A."/>
            <person name="Cepeda A.J."/>
            <person name="Yan W."/>
            <person name="Fan B."/>
            <person name="Jiang Y."/>
            <person name="Adhikari A."/>
            <person name="Zheng C.-J."/>
            <person name="Schuster L."/>
            <person name="Cowan T.M."/>
            <person name="Smanski M.J."/>
            <person name="Chevrette M.G."/>
            <person name="De Carvalho L.P.S."/>
            <person name="Shen B."/>
        </authorList>
    </citation>
    <scope>NUCLEOTIDE SEQUENCE [LARGE SCALE GENOMIC DNA]</scope>
    <source>
        <strain evidence="1 2">NPDC048274</strain>
    </source>
</reference>
<sequence length="120" mass="12280">MSLIIEHALATDTTFRARVHLAFLHVAQEVATEPADTPGHPLRVSLARSLFAPELSSDGYAPAVATCPAVSTAAAAAYSEANPAAAQAAVSDDVVLDAVRSLWNSLCGHTDSATAPAVAE</sequence>
<dbReference type="RefSeq" id="WP_359987228.1">
    <property type="nucleotide sequence ID" value="NZ_JBEZLS010000026.1"/>
</dbReference>
<gene>
    <name evidence="1" type="ORF">AB0D65_29315</name>
</gene>
<proteinExistence type="predicted"/>
<evidence type="ECO:0000313" key="2">
    <source>
        <dbReference type="Proteomes" id="UP001551582"/>
    </source>
</evidence>
<dbReference type="EMBL" id="JBEZLS010000026">
    <property type="protein sequence ID" value="MEU9354984.1"/>
    <property type="molecule type" value="Genomic_DNA"/>
</dbReference>
<comment type="caution">
    <text evidence="1">The sequence shown here is derived from an EMBL/GenBank/DDBJ whole genome shotgun (WGS) entry which is preliminary data.</text>
</comment>
<name>A0ABV3EFN3_9ACTN</name>
<keyword evidence="2" id="KW-1185">Reference proteome</keyword>
<accession>A0ABV3EFN3</accession>